<accession>A0A928V3E7</accession>
<evidence type="ECO:0000256" key="2">
    <source>
        <dbReference type="SAM" id="Phobius"/>
    </source>
</evidence>
<dbReference type="EMBL" id="PRDL01000001">
    <property type="protein sequence ID" value="MBE8717108.1"/>
    <property type="molecule type" value="Genomic_DNA"/>
</dbReference>
<protein>
    <submittedName>
        <fullName evidence="3">Uncharacterized protein</fullName>
    </submittedName>
</protein>
<feature type="transmembrane region" description="Helical" evidence="2">
    <location>
        <begin position="6"/>
        <end position="26"/>
    </location>
</feature>
<gene>
    <name evidence="3" type="ORF">C4F51_07865</name>
</gene>
<evidence type="ECO:0000256" key="1">
    <source>
        <dbReference type="SAM" id="MobiDB-lite"/>
    </source>
</evidence>
<organism evidence="3 4">
    <name type="scientific">Cellvibrio polysaccharolyticus</name>
    <dbReference type="NCBI Taxonomy" id="2082724"/>
    <lineage>
        <taxon>Bacteria</taxon>
        <taxon>Pseudomonadati</taxon>
        <taxon>Pseudomonadota</taxon>
        <taxon>Gammaproteobacteria</taxon>
        <taxon>Cellvibrionales</taxon>
        <taxon>Cellvibrionaceae</taxon>
        <taxon>Cellvibrio</taxon>
    </lineage>
</organism>
<name>A0A928V3E7_9GAMM</name>
<dbReference type="RefSeq" id="WP_193908707.1">
    <property type="nucleotide sequence ID" value="NZ_PRDL01000001.1"/>
</dbReference>
<evidence type="ECO:0000313" key="3">
    <source>
        <dbReference type="EMBL" id="MBE8717108.1"/>
    </source>
</evidence>
<proteinExistence type="predicted"/>
<keyword evidence="2" id="KW-0472">Membrane</keyword>
<dbReference type="Proteomes" id="UP000652567">
    <property type="component" value="Unassembled WGS sequence"/>
</dbReference>
<keyword evidence="2" id="KW-0812">Transmembrane</keyword>
<dbReference type="AlphaFoldDB" id="A0A928V3E7"/>
<evidence type="ECO:0000313" key="4">
    <source>
        <dbReference type="Proteomes" id="UP000652567"/>
    </source>
</evidence>
<sequence>MSLYIISGIIALLVLMVSYRFISYNLQQRKVQRQRLVTALKTRERNFKHMTGGYPPGFLPSELGALVYRALITTSEELVRLEPENSTHKADLALYNAELATLKQSAPQQRVKLESLEQIKEVRQQLQELHRFIVSQEASKQINPVQAAVLNDQVKRLILQITVDALTLQARQAQQLGKPRLAIHHLLQAKKSMEAENGNNQYDKFIEKISQRIEALEKQTSSPPPVEQPEQEPASKEWESFAGEENWKKKQIYD</sequence>
<keyword evidence="2" id="KW-1133">Transmembrane helix</keyword>
<reference evidence="3" key="1">
    <citation type="submission" date="2018-07" db="EMBL/GenBank/DDBJ databases">
        <title>Genome assembly of strain Ka43.</title>
        <authorList>
            <person name="Kukolya J."/>
            <person name="Nagy I."/>
            <person name="Horvath B."/>
            <person name="Toth A."/>
        </authorList>
    </citation>
    <scope>NUCLEOTIDE SEQUENCE</scope>
    <source>
        <strain evidence="3">KB43</strain>
    </source>
</reference>
<feature type="region of interest" description="Disordered" evidence="1">
    <location>
        <begin position="216"/>
        <end position="241"/>
    </location>
</feature>
<comment type="caution">
    <text evidence="3">The sequence shown here is derived from an EMBL/GenBank/DDBJ whole genome shotgun (WGS) entry which is preliminary data.</text>
</comment>
<keyword evidence="4" id="KW-1185">Reference proteome</keyword>